<keyword evidence="5 7" id="KW-1133">Transmembrane helix</keyword>
<accession>A0A3N4GEX8</accession>
<evidence type="ECO:0000256" key="1">
    <source>
        <dbReference type="ARBA" id="ARBA00004651"/>
    </source>
</evidence>
<evidence type="ECO:0000256" key="2">
    <source>
        <dbReference type="ARBA" id="ARBA00006448"/>
    </source>
</evidence>
<evidence type="ECO:0000259" key="8">
    <source>
        <dbReference type="Pfam" id="PF04239"/>
    </source>
</evidence>
<comment type="similarity">
    <text evidence="2">Belongs to the UPF0702 family.</text>
</comment>
<evidence type="ECO:0000256" key="3">
    <source>
        <dbReference type="ARBA" id="ARBA00022475"/>
    </source>
</evidence>
<sequence>MGVYNFELEGENAMVGANTSLLGGLVAATTLFIVNMIFKNWMYRIPWFSKMLEGDAHLLVYEGKVNDANLQKSKITTNDLLEAIREHGLADVAEVKMAVLEVDGNISVIAGDKR</sequence>
<comment type="caution">
    <text evidence="9">The sequence shown here is derived from an EMBL/GenBank/DDBJ whole genome shotgun (WGS) entry which is preliminary data.</text>
</comment>
<organism evidence="9 10">
    <name type="scientific">Aerococcus agrisoli</name>
    <dbReference type="NCBI Taxonomy" id="2487350"/>
    <lineage>
        <taxon>Bacteria</taxon>
        <taxon>Bacillati</taxon>
        <taxon>Bacillota</taxon>
        <taxon>Bacilli</taxon>
        <taxon>Lactobacillales</taxon>
        <taxon>Aerococcaceae</taxon>
        <taxon>Aerococcus</taxon>
    </lineage>
</organism>
<keyword evidence="4 7" id="KW-0812">Transmembrane</keyword>
<evidence type="ECO:0000256" key="7">
    <source>
        <dbReference type="SAM" id="Phobius"/>
    </source>
</evidence>
<dbReference type="GO" id="GO:0005886">
    <property type="term" value="C:plasma membrane"/>
    <property type="evidence" value="ECO:0007669"/>
    <property type="project" value="UniProtKB-SubCell"/>
</dbReference>
<gene>
    <name evidence="9" type="ORF">EF384_04120</name>
</gene>
<evidence type="ECO:0000313" key="10">
    <source>
        <dbReference type="Proteomes" id="UP000273977"/>
    </source>
</evidence>
<keyword evidence="3" id="KW-1003">Cell membrane</keyword>
<dbReference type="InterPro" id="IPR007353">
    <property type="entry name" value="DUF421"/>
</dbReference>
<feature type="transmembrane region" description="Helical" evidence="7">
    <location>
        <begin position="20"/>
        <end position="38"/>
    </location>
</feature>
<evidence type="ECO:0000256" key="5">
    <source>
        <dbReference type="ARBA" id="ARBA00022989"/>
    </source>
</evidence>
<dbReference type="PANTHER" id="PTHR34582">
    <property type="entry name" value="UPF0702 TRANSMEMBRANE PROTEIN YCAP"/>
    <property type="match status" value="1"/>
</dbReference>
<keyword evidence="6 7" id="KW-0472">Membrane</keyword>
<keyword evidence="10" id="KW-1185">Reference proteome</keyword>
<comment type="subcellular location">
    <subcellularLocation>
        <location evidence="1">Cell membrane</location>
        <topology evidence="1">Multi-pass membrane protein</topology>
    </subcellularLocation>
</comment>
<evidence type="ECO:0000256" key="4">
    <source>
        <dbReference type="ARBA" id="ARBA00022692"/>
    </source>
</evidence>
<proteinExistence type="inferred from homology"/>
<evidence type="ECO:0000313" key="9">
    <source>
        <dbReference type="EMBL" id="RPA60755.1"/>
    </source>
</evidence>
<dbReference type="PANTHER" id="PTHR34582:SF6">
    <property type="entry name" value="UPF0702 TRANSMEMBRANE PROTEIN YCAP"/>
    <property type="match status" value="1"/>
</dbReference>
<dbReference type="AlphaFoldDB" id="A0A3N4GEX8"/>
<dbReference type="InterPro" id="IPR023090">
    <property type="entry name" value="UPF0702_alpha/beta_dom_sf"/>
</dbReference>
<reference evidence="9 10" key="1">
    <citation type="submission" date="2018-11" db="EMBL/GenBank/DDBJ databases">
        <title>Aerococcus sp. SJQ22, whole genome shotgun sequence.</title>
        <authorList>
            <person name="Sun L."/>
            <person name="Gao X."/>
            <person name="Chen W."/>
            <person name="Huang K."/>
        </authorList>
    </citation>
    <scope>NUCLEOTIDE SEQUENCE [LARGE SCALE GENOMIC DNA]</scope>
    <source>
        <strain evidence="9 10">SJQ22</strain>
    </source>
</reference>
<dbReference type="Gene3D" id="3.30.240.20">
    <property type="entry name" value="bsu07140 like domains"/>
    <property type="match status" value="1"/>
</dbReference>
<dbReference type="EMBL" id="RKMG01000009">
    <property type="protein sequence ID" value="RPA60755.1"/>
    <property type="molecule type" value="Genomic_DNA"/>
</dbReference>
<name>A0A3N4GEX8_9LACT</name>
<dbReference type="RefSeq" id="WP_123779718.1">
    <property type="nucleotide sequence ID" value="NZ_RKMG01000009.1"/>
</dbReference>
<feature type="domain" description="YetF C-terminal" evidence="8">
    <location>
        <begin position="46"/>
        <end position="111"/>
    </location>
</feature>
<dbReference type="Pfam" id="PF04239">
    <property type="entry name" value="DUF421"/>
    <property type="match status" value="1"/>
</dbReference>
<protein>
    <submittedName>
        <fullName evidence="9">DUF421 domain-containing protein</fullName>
    </submittedName>
</protein>
<evidence type="ECO:0000256" key="6">
    <source>
        <dbReference type="ARBA" id="ARBA00023136"/>
    </source>
</evidence>
<dbReference type="OrthoDB" id="1076133at2"/>
<dbReference type="Proteomes" id="UP000273977">
    <property type="component" value="Unassembled WGS sequence"/>
</dbReference>